<reference evidence="1 2" key="1">
    <citation type="submission" date="2020-04" db="EMBL/GenBank/DDBJ databases">
        <authorList>
            <person name="De Canck E."/>
        </authorList>
    </citation>
    <scope>NUCLEOTIDE SEQUENCE [LARGE SCALE GENOMIC DNA]</scope>
    <source>
        <strain evidence="1 2">LMG 29660</strain>
    </source>
</reference>
<organism evidence="1 2">
    <name type="scientific">Burkholderia puraquae</name>
    <dbReference type="NCBI Taxonomy" id="1904757"/>
    <lineage>
        <taxon>Bacteria</taxon>
        <taxon>Pseudomonadati</taxon>
        <taxon>Pseudomonadota</taxon>
        <taxon>Betaproteobacteria</taxon>
        <taxon>Burkholderiales</taxon>
        <taxon>Burkholderiaceae</taxon>
        <taxon>Burkholderia</taxon>
        <taxon>Burkholderia cepacia complex</taxon>
    </lineage>
</organism>
<gene>
    <name evidence="1" type="ORF">LMG29660_03080</name>
</gene>
<dbReference type="EMBL" id="CADIKG010000006">
    <property type="protein sequence ID" value="CAB3757332.1"/>
    <property type="molecule type" value="Genomic_DNA"/>
</dbReference>
<evidence type="ECO:0000313" key="2">
    <source>
        <dbReference type="Proteomes" id="UP000494135"/>
    </source>
</evidence>
<accession>A0A6J5DWE7</accession>
<proteinExistence type="predicted"/>
<evidence type="ECO:0000313" key="1">
    <source>
        <dbReference type="EMBL" id="CAB3757332.1"/>
    </source>
</evidence>
<sequence>MKKLPPRAHPDHLKKQAKALLRLYRQGDADAVARFVRFLPAAANRTHDEALALGTLSWASVNEPEQVGASDWEGAHACCSRAACRKPRTIRRIRTAC</sequence>
<name>A0A6J5DWE7_9BURK</name>
<dbReference type="AlphaFoldDB" id="A0A6J5DWE7"/>
<dbReference type="Proteomes" id="UP000494135">
    <property type="component" value="Unassembled WGS sequence"/>
</dbReference>
<protein>
    <submittedName>
        <fullName evidence="1">Uncharacterized protein</fullName>
    </submittedName>
</protein>